<comment type="similarity">
    <text evidence="1 7">Belongs to the peptidase S11 family.</text>
</comment>
<dbReference type="InterPro" id="IPR018044">
    <property type="entry name" value="Peptidase_S11"/>
</dbReference>
<dbReference type="SUPFAM" id="SSF56601">
    <property type="entry name" value="beta-lactamase/transpeptidase-like"/>
    <property type="match status" value="1"/>
</dbReference>
<evidence type="ECO:0000256" key="3">
    <source>
        <dbReference type="ARBA" id="ARBA00022801"/>
    </source>
</evidence>
<name>A0ABT3YG58_9HYPH</name>
<comment type="caution">
    <text evidence="9">The sequence shown here is derived from an EMBL/GenBank/DDBJ whole genome shotgun (WGS) entry which is preliminary data.</text>
</comment>
<dbReference type="Gene3D" id="3.30.70.1070">
    <property type="entry name" value="Sporulation related repeat"/>
    <property type="match status" value="1"/>
</dbReference>
<keyword evidence="6" id="KW-0961">Cell wall biogenesis/degradation</keyword>
<dbReference type="PRINTS" id="PR00725">
    <property type="entry name" value="DADACBPTASE1"/>
</dbReference>
<dbReference type="Gene3D" id="3.40.710.10">
    <property type="entry name" value="DD-peptidase/beta-lactamase superfamily"/>
    <property type="match status" value="1"/>
</dbReference>
<dbReference type="InterPro" id="IPR007730">
    <property type="entry name" value="SPOR-like_dom"/>
</dbReference>
<evidence type="ECO:0000256" key="4">
    <source>
        <dbReference type="ARBA" id="ARBA00022960"/>
    </source>
</evidence>
<evidence type="ECO:0000256" key="2">
    <source>
        <dbReference type="ARBA" id="ARBA00022729"/>
    </source>
</evidence>
<dbReference type="RefSeq" id="WP_267612736.1">
    <property type="nucleotide sequence ID" value="NZ_JAOVZQ010000001.1"/>
</dbReference>
<evidence type="ECO:0000256" key="6">
    <source>
        <dbReference type="ARBA" id="ARBA00023316"/>
    </source>
</evidence>
<keyword evidence="10" id="KW-1185">Reference proteome</keyword>
<protein>
    <submittedName>
        <fullName evidence="9">D-alanyl-D-alanine carboxypeptidase</fullName>
    </submittedName>
</protein>
<evidence type="ECO:0000313" key="10">
    <source>
        <dbReference type="Proteomes" id="UP001081283"/>
    </source>
</evidence>
<dbReference type="Pfam" id="PF05036">
    <property type="entry name" value="SPOR"/>
    <property type="match status" value="1"/>
</dbReference>
<keyword evidence="9" id="KW-0121">Carboxypeptidase</keyword>
<reference evidence="9" key="1">
    <citation type="submission" date="2022-10" db="EMBL/GenBank/DDBJ databases">
        <title>Hoeflea sp. J2-29, isolated from marine algae.</title>
        <authorList>
            <person name="Kristyanto S."/>
            <person name="Kim J.M."/>
            <person name="Jeon C.O."/>
        </authorList>
    </citation>
    <scope>NUCLEOTIDE SEQUENCE</scope>
    <source>
        <strain evidence="9">J2-29</strain>
    </source>
</reference>
<gene>
    <name evidence="9" type="ORF">OEG82_12395</name>
</gene>
<dbReference type="Proteomes" id="UP001081283">
    <property type="component" value="Unassembled WGS sequence"/>
</dbReference>
<keyword evidence="9" id="KW-0645">Protease</keyword>
<dbReference type="InterPro" id="IPR001967">
    <property type="entry name" value="Peptidase_S11_N"/>
</dbReference>
<dbReference type="PROSITE" id="PS51724">
    <property type="entry name" value="SPOR"/>
    <property type="match status" value="1"/>
</dbReference>
<organism evidence="9 10">
    <name type="scientific">Hoeflea ulvae</name>
    <dbReference type="NCBI Taxonomy" id="2983764"/>
    <lineage>
        <taxon>Bacteria</taxon>
        <taxon>Pseudomonadati</taxon>
        <taxon>Pseudomonadota</taxon>
        <taxon>Alphaproteobacteria</taxon>
        <taxon>Hyphomicrobiales</taxon>
        <taxon>Rhizobiaceae</taxon>
        <taxon>Hoeflea</taxon>
    </lineage>
</organism>
<dbReference type="PANTHER" id="PTHR21581">
    <property type="entry name" value="D-ALANYL-D-ALANINE CARBOXYPEPTIDASE"/>
    <property type="match status" value="1"/>
</dbReference>
<dbReference type="PANTHER" id="PTHR21581:SF6">
    <property type="entry name" value="TRAFFICKING PROTEIN PARTICLE COMPLEX SUBUNIT 12"/>
    <property type="match status" value="1"/>
</dbReference>
<keyword evidence="4" id="KW-0133">Cell shape</keyword>
<evidence type="ECO:0000256" key="5">
    <source>
        <dbReference type="ARBA" id="ARBA00022984"/>
    </source>
</evidence>
<accession>A0ABT3YG58</accession>
<sequence>MSQSNSNTPGRFAPLASRILSLLAVIGLAVAVAATPASANSKYAGIVIDAKTGKTLYANDADELRYPASLTKMMTLYLVFEALDRGTLKLNTRIKFSANAAKEPPTKLGVGAGNSITVEQVIYALVTKSANDASTAIGEHLGGSESKFASMMTAKARSLGMSKTTFRNAHGLPDSKQVTTARDMARLGIALREHFPRHYKYFSTRSFKFGKQRFGNHNRLLGAVRGVDGIKTGYTRASGFNLVSSVVDRDRSIVAVVMGGRTGASRNAQMTDLISRYLLKASTSGSGQLIAVGASSTSGIAAAVASLELPKVGPVPERRHEADQRLAMAYASSTPAQVVGRDALAKSLRAQKVAIPVPAPAYIPPMPVEQASTDTVDPVTTASTAPRDGWMIQIGAMPDKNAAVDLLNRAKGLGGSALSSAEPFTMAYAKGNQQLYRARFGGFDGQTSATRACKALENKGFACWATAK</sequence>
<evidence type="ECO:0000256" key="1">
    <source>
        <dbReference type="ARBA" id="ARBA00007164"/>
    </source>
</evidence>
<dbReference type="InterPro" id="IPR012338">
    <property type="entry name" value="Beta-lactam/transpept-like"/>
</dbReference>
<keyword evidence="2" id="KW-0732">Signal</keyword>
<keyword evidence="5" id="KW-0573">Peptidoglycan synthesis</keyword>
<dbReference type="EMBL" id="JAOVZQ010000001">
    <property type="protein sequence ID" value="MCY0094818.1"/>
    <property type="molecule type" value="Genomic_DNA"/>
</dbReference>
<dbReference type="SUPFAM" id="SSF110997">
    <property type="entry name" value="Sporulation related repeat"/>
    <property type="match status" value="1"/>
</dbReference>
<evidence type="ECO:0000256" key="7">
    <source>
        <dbReference type="RuleBase" id="RU004016"/>
    </source>
</evidence>
<proteinExistence type="inferred from homology"/>
<dbReference type="Pfam" id="PF00768">
    <property type="entry name" value="Peptidase_S11"/>
    <property type="match status" value="1"/>
</dbReference>
<keyword evidence="3" id="KW-0378">Hydrolase</keyword>
<evidence type="ECO:0000259" key="8">
    <source>
        <dbReference type="PROSITE" id="PS51724"/>
    </source>
</evidence>
<dbReference type="GO" id="GO:0004180">
    <property type="term" value="F:carboxypeptidase activity"/>
    <property type="evidence" value="ECO:0007669"/>
    <property type="project" value="UniProtKB-KW"/>
</dbReference>
<evidence type="ECO:0000313" key="9">
    <source>
        <dbReference type="EMBL" id="MCY0094818.1"/>
    </source>
</evidence>
<dbReference type="InterPro" id="IPR036680">
    <property type="entry name" value="SPOR-like_sf"/>
</dbReference>
<feature type="domain" description="SPOR" evidence="8">
    <location>
        <begin position="384"/>
        <end position="468"/>
    </location>
</feature>